<comment type="similarity">
    <text evidence="1 4">Belongs to the acetyltransferase Eis family.</text>
</comment>
<dbReference type="InterPro" id="IPR016181">
    <property type="entry name" value="Acyl_CoA_acyltransferase"/>
</dbReference>
<keyword evidence="7" id="KW-1185">Reference proteome</keyword>
<evidence type="ECO:0000256" key="2">
    <source>
        <dbReference type="ARBA" id="ARBA00022679"/>
    </source>
</evidence>
<dbReference type="InterPro" id="IPR000182">
    <property type="entry name" value="GNAT_dom"/>
</dbReference>
<dbReference type="Gene3D" id="3.40.630.30">
    <property type="match status" value="2"/>
</dbReference>
<dbReference type="Pfam" id="PF13527">
    <property type="entry name" value="Acetyltransf_9"/>
    <property type="match status" value="1"/>
</dbReference>
<dbReference type="CDD" id="cd04301">
    <property type="entry name" value="NAT_SF"/>
    <property type="match status" value="1"/>
</dbReference>
<keyword evidence="3 4" id="KW-0012">Acyltransferase</keyword>
<dbReference type="SUPFAM" id="SSF55718">
    <property type="entry name" value="SCP-like"/>
    <property type="match status" value="1"/>
</dbReference>
<evidence type="ECO:0000256" key="1">
    <source>
        <dbReference type="ARBA" id="ARBA00009213"/>
    </source>
</evidence>
<dbReference type="AlphaFoldDB" id="A0A239B8V5"/>
<feature type="active site" description="Proton donor" evidence="4">
    <location>
        <position position="124"/>
    </location>
</feature>
<sequence length="407" mass="44459">MGDGMRLRPGRIGDFPAICDLLGYVFHEEIAGEVKELEAEVWEVERSLVADDHGVIAGHAVAYSRELTVPGAVLPAAHISCVGVLPTHRRRGLLTALMHRQLGEIAEAGREPIAVLWASESAIYPRFGYGPAAARLKFDILNREVRLTAPPAEPAGRLRMGDPATLLTDISKLYDQVRADRVGWSGRDDRWWRYVLRDPKDLRDGATKRYAVVHDGPDGPTGYAIWRAKERWNHHGPDAEVQVREVAAVDPETYRALWRFLLGIDLSRSVTYTLGAVDEPLQYLVDEPRRLGGTVSDALFIRLVDLPAALAGRRYRTAVDVVLEVDDPILPANTGRWRLTGGPEGATCSRTGEPADLACSVTDLGAAYLGGTSLAALAAAGRVRQLTANDPNAAFGWHRAPSATEVF</sequence>
<dbReference type="OrthoDB" id="8399956at2"/>
<feature type="binding site" evidence="4">
    <location>
        <begin position="82"/>
        <end position="84"/>
    </location>
    <ligand>
        <name>acetyl-CoA</name>
        <dbReference type="ChEBI" id="CHEBI:57288"/>
    </ligand>
</feature>
<dbReference type="GO" id="GO:0034069">
    <property type="term" value="F:aminoglycoside N-acetyltransferase activity"/>
    <property type="evidence" value="ECO:0007669"/>
    <property type="project" value="TreeGrafter"/>
</dbReference>
<organism evidence="6 7">
    <name type="scientific">Actinoplanes regularis</name>
    <dbReference type="NCBI Taxonomy" id="52697"/>
    <lineage>
        <taxon>Bacteria</taxon>
        <taxon>Bacillati</taxon>
        <taxon>Actinomycetota</taxon>
        <taxon>Actinomycetes</taxon>
        <taxon>Micromonosporales</taxon>
        <taxon>Micromonosporaceae</taxon>
        <taxon>Actinoplanes</taxon>
    </lineage>
</organism>
<dbReference type="Pfam" id="PF13530">
    <property type="entry name" value="SCP2_2"/>
    <property type="match status" value="1"/>
</dbReference>
<dbReference type="SUPFAM" id="SSF55729">
    <property type="entry name" value="Acyl-CoA N-acyltransferases (Nat)"/>
    <property type="match status" value="1"/>
</dbReference>
<evidence type="ECO:0000256" key="3">
    <source>
        <dbReference type="ARBA" id="ARBA00023315"/>
    </source>
</evidence>
<evidence type="ECO:0000256" key="4">
    <source>
        <dbReference type="HAMAP-Rule" id="MF_01812"/>
    </source>
</evidence>
<dbReference type="Pfam" id="PF17668">
    <property type="entry name" value="Acetyltransf_17"/>
    <property type="match status" value="1"/>
</dbReference>
<gene>
    <name evidence="6" type="ORF">SAMN06264365_10945</name>
</gene>
<feature type="domain" description="N-acetyltransferase" evidence="5">
    <location>
        <begin position="5"/>
        <end position="152"/>
    </location>
</feature>
<dbReference type="InterPro" id="IPR051554">
    <property type="entry name" value="Acetyltransferase_Eis"/>
</dbReference>
<dbReference type="InterPro" id="IPR022902">
    <property type="entry name" value="NAcTrfase_Eis"/>
</dbReference>
<dbReference type="EMBL" id="FZNR01000009">
    <property type="protein sequence ID" value="SNS04346.1"/>
    <property type="molecule type" value="Genomic_DNA"/>
</dbReference>
<dbReference type="Proteomes" id="UP000198415">
    <property type="component" value="Unassembled WGS sequence"/>
</dbReference>
<comment type="subunit">
    <text evidence="4">Homohexamer; trimer of dimers.</text>
</comment>
<evidence type="ECO:0000259" key="5">
    <source>
        <dbReference type="PROSITE" id="PS51186"/>
    </source>
</evidence>
<evidence type="ECO:0000313" key="6">
    <source>
        <dbReference type="EMBL" id="SNS04346.1"/>
    </source>
</evidence>
<proteinExistence type="inferred from homology"/>
<dbReference type="InterPro" id="IPR041380">
    <property type="entry name" value="Acetyltransf_17"/>
</dbReference>
<protein>
    <submittedName>
        <fullName evidence="6">Predicted acetyltransferase</fullName>
    </submittedName>
</protein>
<dbReference type="PANTHER" id="PTHR37817:SF1">
    <property type="entry name" value="N-ACETYLTRANSFERASE EIS"/>
    <property type="match status" value="1"/>
</dbReference>
<feature type="binding site" evidence="4">
    <location>
        <begin position="119"/>
        <end position="120"/>
    </location>
    <ligand>
        <name>acetyl-CoA</name>
        <dbReference type="ChEBI" id="CHEBI:57288"/>
    </ligand>
</feature>
<evidence type="ECO:0000313" key="7">
    <source>
        <dbReference type="Proteomes" id="UP000198415"/>
    </source>
</evidence>
<feature type="binding site" evidence="4">
    <location>
        <begin position="90"/>
        <end position="95"/>
    </location>
    <ligand>
        <name>acetyl-CoA</name>
        <dbReference type="ChEBI" id="CHEBI:57288"/>
    </ligand>
</feature>
<dbReference type="InterPro" id="IPR025559">
    <property type="entry name" value="Eis_dom"/>
</dbReference>
<dbReference type="NCBIfam" id="NF002367">
    <property type="entry name" value="PRK01346.1-4"/>
    <property type="match status" value="1"/>
</dbReference>
<reference evidence="6 7" key="1">
    <citation type="submission" date="2017-06" db="EMBL/GenBank/DDBJ databases">
        <authorList>
            <person name="Kim H.J."/>
            <person name="Triplett B.A."/>
        </authorList>
    </citation>
    <scope>NUCLEOTIDE SEQUENCE [LARGE SCALE GENOMIC DNA]</scope>
    <source>
        <strain evidence="6 7">DSM 43151</strain>
    </source>
</reference>
<dbReference type="GO" id="GO:0030649">
    <property type="term" value="P:aminoglycoside antibiotic catabolic process"/>
    <property type="evidence" value="ECO:0007669"/>
    <property type="project" value="TreeGrafter"/>
</dbReference>
<keyword evidence="2 4" id="KW-0808">Transferase</keyword>
<dbReference type="HAMAP" id="MF_01812">
    <property type="entry name" value="Eis"/>
    <property type="match status" value="1"/>
</dbReference>
<dbReference type="InterPro" id="IPR036527">
    <property type="entry name" value="SCP2_sterol-bd_dom_sf"/>
</dbReference>
<accession>A0A239B8V5</accession>
<feature type="active site" description="Proton acceptor; via carboxylate" evidence="4">
    <location>
        <position position="407"/>
    </location>
</feature>
<dbReference type="PROSITE" id="PS51186">
    <property type="entry name" value="GNAT"/>
    <property type="match status" value="1"/>
</dbReference>
<dbReference type="Gene3D" id="3.30.1050.10">
    <property type="entry name" value="SCP2 sterol-binding domain"/>
    <property type="match status" value="1"/>
</dbReference>
<dbReference type="PANTHER" id="PTHR37817">
    <property type="entry name" value="N-ACETYLTRANSFERASE EIS"/>
    <property type="match status" value="1"/>
</dbReference>
<name>A0A239B8V5_9ACTN</name>